<dbReference type="Gene3D" id="3.30.420.10">
    <property type="entry name" value="Ribonuclease H-like superfamily/Ribonuclease H"/>
    <property type="match status" value="1"/>
</dbReference>
<name>A0ABR0QVY9_GOSAR</name>
<reference evidence="2 3" key="1">
    <citation type="submission" date="2023-03" db="EMBL/GenBank/DDBJ databases">
        <title>WGS of Gossypium arboreum.</title>
        <authorList>
            <person name="Yu D."/>
        </authorList>
    </citation>
    <scope>NUCLEOTIDE SEQUENCE [LARGE SCALE GENOMIC DNA]</scope>
    <source>
        <tissue evidence="2">Leaf</tissue>
    </source>
</reference>
<evidence type="ECO:0000313" key="2">
    <source>
        <dbReference type="EMBL" id="KAK5843123.1"/>
    </source>
</evidence>
<sequence length="338" mass="39305">MEIFFTLKVWTSPLIHGRVLLRRLWLFTRVLVGLLVAGKVLEWHGNWGFEGLLGRIRPSQDLLENHVEIKNIWVFCWRLGHYFLPTSDKISSFCNGFDDTCPRCGKDMETLIHAINVCPLAREVLEHSGLHNKFLVENYSRCIDWIEDMARELDYKVVSNLITVLWNVRNSRNTRIFRGAEEGPKGVININFDTSVHGKKVYYVLVAIDSESFVHGGRMGVVDKEMQIEWAEMLAMEESLNVARSNNWNALELESDCASLVNRFKNWSCDLTMLGHRKREIQRKTHCFSYFNFKWGPHCCNKVADYLCSWAKAKDCNKDFKMDYPSEVHEFVLNDAIS</sequence>
<dbReference type="InterPro" id="IPR002156">
    <property type="entry name" value="RNaseH_domain"/>
</dbReference>
<dbReference type="InterPro" id="IPR044730">
    <property type="entry name" value="RNase_H-like_dom_plant"/>
</dbReference>
<dbReference type="CDD" id="cd06222">
    <property type="entry name" value="RNase_H_like"/>
    <property type="match status" value="1"/>
</dbReference>
<dbReference type="Pfam" id="PF13456">
    <property type="entry name" value="RVT_3"/>
    <property type="match status" value="1"/>
</dbReference>
<keyword evidence="3" id="KW-1185">Reference proteome</keyword>
<feature type="domain" description="RNase H type-1" evidence="1">
    <location>
        <begin position="212"/>
        <end position="311"/>
    </location>
</feature>
<dbReference type="PANTHER" id="PTHR47074">
    <property type="entry name" value="BNAC02G40300D PROTEIN"/>
    <property type="match status" value="1"/>
</dbReference>
<accession>A0ABR0QVY9</accession>
<organism evidence="2 3">
    <name type="scientific">Gossypium arboreum</name>
    <name type="common">Tree cotton</name>
    <name type="synonym">Gossypium nanking</name>
    <dbReference type="NCBI Taxonomy" id="29729"/>
    <lineage>
        <taxon>Eukaryota</taxon>
        <taxon>Viridiplantae</taxon>
        <taxon>Streptophyta</taxon>
        <taxon>Embryophyta</taxon>
        <taxon>Tracheophyta</taxon>
        <taxon>Spermatophyta</taxon>
        <taxon>Magnoliopsida</taxon>
        <taxon>eudicotyledons</taxon>
        <taxon>Gunneridae</taxon>
        <taxon>Pentapetalae</taxon>
        <taxon>rosids</taxon>
        <taxon>malvids</taxon>
        <taxon>Malvales</taxon>
        <taxon>Malvaceae</taxon>
        <taxon>Malvoideae</taxon>
        <taxon>Gossypium</taxon>
    </lineage>
</organism>
<gene>
    <name evidence="2" type="ORF">PVK06_005562</name>
</gene>
<dbReference type="Proteomes" id="UP001358586">
    <property type="component" value="Chromosome 2"/>
</dbReference>
<dbReference type="InterPro" id="IPR052929">
    <property type="entry name" value="RNase_H-like_EbsB-rel"/>
</dbReference>
<evidence type="ECO:0000313" key="3">
    <source>
        <dbReference type="Proteomes" id="UP001358586"/>
    </source>
</evidence>
<proteinExistence type="predicted"/>
<dbReference type="PANTHER" id="PTHR47074:SF48">
    <property type="entry name" value="POLYNUCLEOTIDYL TRANSFERASE, RIBONUCLEASE H-LIKE SUPERFAMILY PROTEIN"/>
    <property type="match status" value="1"/>
</dbReference>
<evidence type="ECO:0000259" key="1">
    <source>
        <dbReference type="Pfam" id="PF13456"/>
    </source>
</evidence>
<dbReference type="InterPro" id="IPR036397">
    <property type="entry name" value="RNaseH_sf"/>
</dbReference>
<protein>
    <recommendedName>
        <fullName evidence="1">RNase H type-1 domain-containing protein</fullName>
    </recommendedName>
</protein>
<dbReference type="EMBL" id="JARKNE010000002">
    <property type="protein sequence ID" value="KAK5843123.1"/>
    <property type="molecule type" value="Genomic_DNA"/>
</dbReference>
<comment type="caution">
    <text evidence="2">The sequence shown here is derived from an EMBL/GenBank/DDBJ whole genome shotgun (WGS) entry which is preliminary data.</text>
</comment>